<protein>
    <submittedName>
        <fullName evidence="1">Uncharacterized protein</fullName>
    </submittedName>
</protein>
<dbReference type="RefSeq" id="WP_255525864.1">
    <property type="nucleotide sequence ID" value="NZ_JAPCID010000026.1"/>
</dbReference>
<comment type="caution">
    <text evidence="1">The sequence shown here is derived from an EMBL/GenBank/DDBJ whole genome shotgun (WGS) entry which is preliminary data.</text>
</comment>
<sequence length="44" mass="5088">MEDLEQAAKRWWGPVLSRQPDALIAELNELKRPERLAELLRSAS</sequence>
<dbReference type="Proteomes" id="UP001147700">
    <property type="component" value="Unassembled WGS sequence"/>
</dbReference>
<gene>
    <name evidence="1" type="ORF">OJ962_18190</name>
</gene>
<dbReference type="EMBL" id="JAPCID010000026">
    <property type="protein sequence ID" value="MDA0139439.1"/>
    <property type="molecule type" value="Genomic_DNA"/>
</dbReference>
<reference evidence="1" key="1">
    <citation type="submission" date="2022-10" db="EMBL/GenBank/DDBJ databases">
        <title>The WGS of Solirubrobacter sp. CPCC 204708.</title>
        <authorList>
            <person name="Jiang Z."/>
        </authorList>
    </citation>
    <scope>NUCLEOTIDE SEQUENCE</scope>
    <source>
        <strain evidence="1">CPCC 204708</strain>
    </source>
</reference>
<accession>A0ABT4RLK7</accession>
<keyword evidence="2" id="KW-1185">Reference proteome</keyword>
<organism evidence="1 2">
    <name type="scientific">Solirubrobacter deserti</name>
    <dbReference type="NCBI Taxonomy" id="2282478"/>
    <lineage>
        <taxon>Bacteria</taxon>
        <taxon>Bacillati</taxon>
        <taxon>Actinomycetota</taxon>
        <taxon>Thermoleophilia</taxon>
        <taxon>Solirubrobacterales</taxon>
        <taxon>Solirubrobacteraceae</taxon>
        <taxon>Solirubrobacter</taxon>
    </lineage>
</organism>
<name>A0ABT4RLK7_9ACTN</name>
<evidence type="ECO:0000313" key="1">
    <source>
        <dbReference type="EMBL" id="MDA0139439.1"/>
    </source>
</evidence>
<proteinExistence type="predicted"/>
<evidence type="ECO:0000313" key="2">
    <source>
        <dbReference type="Proteomes" id="UP001147700"/>
    </source>
</evidence>